<dbReference type="STRING" id="34061.B0189_06985"/>
<dbReference type="InterPro" id="IPR002716">
    <property type="entry name" value="PIN_dom"/>
</dbReference>
<sequence length="147" mass="16434">MKIVLDTNILVGACLGSCHAIRLIKACLNGEFTPIIGVALLAEYEDVLARDDVFVKSKLSLDERNEILNALLSVCEWVRIFYLWRPNLKDEGDNHLIELAVAGNAKIIVSHNQKDFRQNELNFGIKILAPEQLLQLRSNDGNCNTSS</sequence>
<dbReference type="Pfam" id="PF13470">
    <property type="entry name" value="PIN_3"/>
    <property type="match status" value="1"/>
</dbReference>
<evidence type="ECO:0000259" key="1">
    <source>
        <dbReference type="SMART" id="SM00670"/>
    </source>
</evidence>
<feature type="domain" description="PIN" evidence="1">
    <location>
        <begin position="1"/>
        <end position="117"/>
    </location>
</feature>
<dbReference type="InterPro" id="IPR002850">
    <property type="entry name" value="PIN_toxin-like"/>
</dbReference>
<proteinExistence type="predicted"/>
<dbReference type="InterPro" id="IPR029060">
    <property type="entry name" value="PIN-like_dom_sf"/>
</dbReference>
<organism evidence="2 3">
    <name type="scientific">Moraxella cuniculi DSM 21768</name>
    <dbReference type="NCBI Taxonomy" id="1122245"/>
    <lineage>
        <taxon>Bacteria</taxon>
        <taxon>Pseudomonadati</taxon>
        <taxon>Pseudomonadota</taxon>
        <taxon>Gammaproteobacteria</taxon>
        <taxon>Moraxellales</taxon>
        <taxon>Moraxellaceae</taxon>
        <taxon>Moraxella</taxon>
    </lineage>
</organism>
<dbReference type="AlphaFoldDB" id="A0A1N7ECU2"/>
<dbReference type="SMART" id="SM00670">
    <property type="entry name" value="PINc"/>
    <property type="match status" value="1"/>
</dbReference>
<evidence type="ECO:0000313" key="2">
    <source>
        <dbReference type="EMBL" id="SIR85896.1"/>
    </source>
</evidence>
<dbReference type="Proteomes" id="UP000187495">
    <property type="component" value="Unassembled WGS sequence"/>
</dbReference>
<dbReference type="CDD" id="cd09854">
    <property type="entry name" value="PIN_VapC-like"/>
    <property type="match status" value="1"/>
</dbReference>
<dbReference type="RefSeq" id="WP_078310260.1">
    <property type="nucleotide sequence ID" value="NZ_FTNU01000004.1"/>
</dbReference>
<reference evidence="3" key="1">
    <citation type="submission" date="2017-01" db="EMBL/GenBank/DDBJ databases">
        <authorList>
            <person name="Varghese N."/>
            <person name="Submissions S."/>
        </authorList>
    </citation>
    <scope>NUCLEOTIDE SEQUENCE [LARGE SCALE GENOMIC DNA]</scope>
    <source>
        <strain evidence="3">DSM 21768</strain>
    </source>
</reference>
<keyword evidence="3" id="KW-1185">Reference proteome</keyword>
<protein>
    <submittedName>
        <fullName evidence="2">Putative toxin-antitoxin system toxin component, PIN family</fullName>
    </submittedName>
</protein>
<gene>
    <name evidence="2" type="ORF">SAMN02745664_10457</name>
</gene>
<name>A0A1N7ECU2_9GAMM</name>
<dbReference type="PANTHER" id="PTHR34610">
    <property type="entry name" value="SSL7007 PROTEIN"/>
    <property type="match status" value="1"/>
</dbReference>
<evidence type="ECO:0000313" key="3">
    <source>
        <dbReference type="Proteomes" id="UP000187495"/>
    </source>
</evidence>
<dbReference type="EMBL" id="FTNU01000004">
    <property type="protein sequence ID" value="SIR85896.1"/>
    <property type="molecule type" value="Genomic_DNA"/>
</dbReference>
<dbReference type="PANTHER" id="PTHR34610:SF3">
    <property type="entry name" value="SSL7007 PROTEIN"/>
    <property type="match status" value="1"/>
</dbReference>
<accession>A0A1N7ECU2</accession>
<dbReference type="SUPFAM" id="SSF88723">
    <property type="entry name" value="PIN domain-like"/>
    <property type="match status" value="1"/>
</dbReference>
<dbReference type="NCBIfam" id="TIGR00305">
    <property type="entry name" value="putative toxin-antitoxin system toxin component, PIN family"/>
    <property type="match status" value="1"/>
</dbReference>